<comment type="caution">
    <text evidence="1">The sequence shown here is derived from an EMBL/GenBank/DDBJ whole genome shotgun (WGS) entry which is preliminary data.</text>
</comment>
<dbReference type="Pfam" id="PF14388">
    <property type="entry name" value="DUF4419"/>
    <property type="match status" value="1"/>
</dbReference>
<dbReference type="PANTHER" id="PTHR31252:SF11">
    <property type="entry name" value="DUF4419 DOMAIN-CONTAINING PROTEIN"/>
    <property type="match status" value="1"/>
</dbReference>
<evidence type="ECO:0000313" key="2">
    <source>
        <dbReference type="Proteomes" id="UP001302949"/>
    </source>
</evidence>
<name>A0ABU5Q9V2_9BACT</name>
<protein>
    <submittedName>
        <fullName evidence="1">DUF4419 domain-containing protein</fullName>
    </submittedName>
</protein>
<dbReference type="Proteomes" id="UP001302949">
    <property type="component" value="Unassembled WGS sequence"/>
</dbReference>
<dbReference type="EMBL" id="JAYFUM010000010">
    <property type="protein sequence ID" value="MEA5139611.1"/>
    <property type="molecule type" value="Genomic_DNA"/>
</dbReference>
<dbReference type="RefSeq" id="WP_323296765.1">
    <property type="nucleotide sequence ID" value="NZ_JAYFUM010000010.1"/>
</dbReference>
<gene>
    <name evidence="1" type="ORF">VB248_10710</name>
</gene>
<sequence length="547" mass="62261">MLRNIVIGLICLFFSSCNNHDTSQEKQQSDSTVVPVNQAIDLKPEGILFQVDQVDLAPTLLQEYNAKQVFELTLGKKAMFIPEEHANLSLVYSTNNAFVQTLQECYDNHRPLVLTPDMLWLTICQGVSIHINQQYAKLKNRLFLPNKPNVLSVRNDSLEYGAKHWKVFINEIAGQTKQYTKQDYYSFFVADFTTTTPVIQTAYQVTLLHTYKKAFDYVAETGCGIPSILIAGTKEDWQKIIKRLDQLPALGLTEWKNELVPIMQEFAQAADGKPNQAFWQQIYKTASEYNAVYLSGWMIKLFPYIKETEGGILDENSDMMKKTEKLIPNPFLLGDDYLKATLMTDNFPAGILKVPVTWNNDFKHSTTSLELCAGFFGIRQYPDKSLAPLISWAVCEAKASTTITKLPDYPTNKQAHRPVNWSPKFVEQVSDSAIYHYKKFYNQANSLAYIRQIISDSLHRKNTIQLSAYQGDTLSIEVLTNGKTGNISLQKNKQAELNKYLKNLVKKLPELWLPALAPIGVALDIDEDEEQMNKKIRVNSVVKVRLE</sequence>
<dbReference type="PROSITE" id="PS51257">
    <property type="entry name" value="PROKAR_LIPOPROTEIN"/>
    <property type="match status" value="1"/>
</dbReference>
<dbReference type="InterPro" id="IPR025533">
    <property type="entry name" value="DUF4419"/>
</dbReference>
<proteinExistence type="predicted"/>
<accession>A0ABU5Q9V2</accession>
<dbReference type="PANTHER" id="PTHR31252">
    <property type="entry name" value="DUF4419 DOMAIN-CONTAINING PROTEIN"/>
    <property type="match status" value="1"/>
</dbReference>
<evidence type="ECO:0000313" key="1">
    <source>
        <dbReference type="EMBL" id="MEA5139611.1"/>
    </source>
</evidence>
<organism evidence="1 2">
    <name type="scientific">Arcicella rigui</name>
    <dbReference type="NCBI Taxonomy" id="797020"/>
    <lineage>
        <taxon>Bacteria</taxon>
        <taxon>Pseudomonadati</taxon>
        <taxon>Bacteroidota</taxon>
        <taxon>Cytophagia</taxon>
        <taxon>Cytophagales</taxon>
        <taxon>Flectobacillaceae</taxon>
        <taxon>Arcicella</taxon>
    </lineage>
</organism>
<reference evidence="1 2" key="1">
    <citation type="submission" date="2023-12" db="EMBL/GenBank/DDBJ databases">
        <title>Novel species of the genus Arcicella isolated from rivers.</title>
        <authorList>
            <person name="Lu H."/>
        </authorList>
    </citation>
    <scope>NUCLEOTIDE SEQUENCE [LARGE SCALE GENOMIC DNA]</scope>
    <source>
        <strain evidence="1 2">KCTC 23307</strain>
    </source>
</reference>
<keyword evidence="2" id="KW-1185">Reference proteome</keyword>